<comment type="caution">
    <text evidence="4">The sequence shown here is derived from an EMBL/GenBank/DDBJ whole genome shotgun (WGS) entry which is preliminary data.</text>
</comment>
<dbReference type="InterPro" id="IPR011051">
    <property type="entry name" value="RmlC_Cupin_sf"/>
</dbReference>
<dbReference type="AlphaFoldDB" id="A0AAW1SDD1"/>
<dbReference type="PANTHER" id="PTHR35848">
    <property type="entry name" value="OXALATE-BINDING PROTEIN"/>
    <property type="match status" value="1"/>
</dbReference>
<evidence type="ECO:0000313" key="5">
    <source>
        <dbReference type="Proteomes" id="UP001485043"/>
    </source>
</evidence>
<dbReference type="EMBL" id="JALJOV010001684">
    <property type="protein sequence ID" value="KAK9843596.1"/>
    <property type="molecule type" value="Genomic_DNA"/>
</dbReference>
<feature type="compositionally biased region" description="Gly residues" evidence="2">
    <location>
        <begin position="207"/>
        <end position="218"/>
    </location>
</feature>
<protein>
    <recommendedName>
        <fullName evidence="3">Cupin type-1 domain-containing protein</fullName>
    </recommendedName>
</protein>
<dbReference type="SUPFAM" id="SSF51182">
    <property type="entry name" value="RmlC-like cupins"/>
    <property type="match status" value="1"/>
</dbReference>
<dbReference type="SMART" id="SM00835">
    <property type="entry name" value="Cupin_1"/>
    <property type="match status" value="1"/>
</dbReference>
<organism evidence="4 5">
    <name type="scientific">Apatococcus fuscideae</name>
    <dbReference type="NCBI Taxonomy" id="2026836"/>
    <lineage>
        <taxon>Eukaryota</taxon>
        <taxon>Viridiplantae</taxon>
        <taxon>Chlorophyta</taxon>
        <taxon>core chlorophytes</taxon>
        <taxon>Trebouxiophyceae</taxon>
        <taxon>Chlorellales</taxon>
        <taxon>Chlorellaceae</taxon>
        <taxon>Apatococcus</taxon>
    </lineage>
</organism>
<name>A0AAW1SDD1_9CHLO</name>
<dbReference type="InterPro" id="IPR014710">
    <property type="entry name" value="RmlC-like_jellyroll"/>
</dbReference>
<dbReference type="InterPro" id="IPR051610">
    <property type="entry name" value="GPI/OXD"/>
</dbReference>
<dbReference type="Gene3D" id="2.60.120.10">
    <property type="entry name" value="Jelly Rolls"/>
    <property type="match status" value="1"/>
</dbReference>
<dbReference type="PANTHER" id="PTHR35848:SF9">
    <property type="entry name" value="SLL1358 PROTEIN"/>
    <property type="match status" value="1"/>
</dbReference>
<evidence type="ECO:0000259" key="3">
    <source>
        <dbReference type="SMART" id="SM00835"/>
    </source>
</evidence>
<evidence type="ECO:0000256" key="1">
    <source>
        <dbReference type="ARBA" id="ARBA00022723"/>
    </source>
</evidence>
<dbReference type="Proteomes" id="UP001485043">
    <property type="component" value="Unassembled WGS sequence"/>
</dbReference>
<feature type="domain" description="Cupin type-1" evidence="3">
    <location>
        <begin position="1"/>
        <end position="106"/>
    </location>
</feature>
<evidence type="ECO:0000256" key="2">
    <source>
        <dbReference type="SAM" id="MobiDB-lite"/>
    </source>
</evidence>
<dbReference type="Pfam" id="PF00190">
    <property type="entry name" value="Cupin_1"/>
    <property type="match status" value="1"/>
</dbReference>
<dbReference type="GO" id="GO:0046872">
    <property type="term" value="F:metal ion binding"/>
    <property type="evidence" value="ECO:0007669"/>
    <property type="project" value="UniProtKB-KW"/>
</dbReference>
<evidence type="ECO:0000313" key="4">
    <source>
        <dbReference type="EMBL" id="KAK9843596.1"/>
    </source>
</evidence>
<gene>
    <name evidence="4" type="ORF">WJX84_010326</name>
</gene>
<feature type="compositionally biased region" description="Basic and acidic residues" evidence="2">
    <location>
        <begin position="128"/>
        <end position="141"/>
    </location>
</feature>
<feature type="region of interest" description="Disordered" evidence="2">
    <location>
        <begin position="125"/>
        <end position="218"/>
    </location>
</feature>
<feature type="compositionally biased region" description="Basic and acidic residues" evidence="2">
    <location>
        <begin position="184"/>
        <end position="193"/>
    </location>
</feature>
<sequence length="218" mass="23176">MSGAFVKLAPGALRQLHWHVTENTWQYIINGTLKFGVFNGTGQISVGYRGPGDIGYAPKGSGHYFQNTGDTDAFLVLIFDSGMFTDLDITSFIGDLSSAISRQGAVQNTRSLNSIRPGRVARLVPRTVVHEQKPGSTDKEPGVAFGANFWPPKPFTEHGAPPPEDDPANYEGDKRVGGPPESEVSAKKEEMKKASPFTEPNKPQGGTQAGGGGEGSAS</sequence>
<keyword evidence="5" id="KW-1185">Reference proteome</keyword>
<accession>A0AAW1SDD1</accession>
<proteinExistence type="predicted"/>
<dbReference type="InterPro" id="IPR006045">
    <property type="entry name" value="Cupin_1"/>
</dbReference>
<keyword evidence="1" id="KW-0479">Metal-binding</keyword>
<reference evidence="4 5" key="1">
    <citation type="journal article" date="2024" name="Nat. Commun.">
        <title>Phylogenomics reveals the evolutionary origins of lichenization in chlorophyte algae.</title>
        <authorList>
            <person name="Puginier C."/>
            <person name="Libourel C."/>
            <person name="Otte J."/>
            <person name="Skaloud P."/>
            <person name="Haon M."/>
            <person name="Grisel S."/>
            <person name="Petersen M."/>
            <person name="Berrin J.G."/>
            <person name="Delaux P.M."/>
            <person name="Dal Grande F."/>
            <person name="Keller J."/>
        </authorList>
    </citation>
    <scope>NUCLEOTIDE SEQUENCE [LARGE SCALE GENOMIC DNA]</scope>
    <source>
        <strain evidence="4 5">SAG 2523</strain>
    </source>
</reference>